<organism evidence="1">
    <name type="scientific">Tanacetum cinerariifolium</name>
    <name type="common">Dalmatian daisy</name>
    <name type="synonym">Chrysanthemum cinerariifolium</name>
    <dbReference type="NCBI Taxonomy" id="118510"/>
    <lineage>
        <taxon>Eukaryota</taxon>
        <taxon>Viridiplantae</taxon>
        <taxon>Streptophyta</taxon>
        <taxon>Embryophyta</taxon>
        <taxon>Tracheophyta</taxon>
        <taxon>Spermatophyta</taxon>
        <taxon>Magnoliopsida</taxon>
        <taxon>eudicotyledons</taxon>
        <taxon>Gunneridae</taxon>
        <taxon>Pentapetalae</taxon>
        <taxon>asterids</taxon>
        <taxon>campanulids</taxon>
        <taxon>Asterales</taxon>
        <taxon>Asteraceae</taxon>
        <taxon>Asteroideae</taxon>
        <taxon>Anthemideae</taxon>
        <taxon>Anthemidinae</taxon>
        <taxon>Tanacetum</taxon>
    </lineage>
</organism>
<gene>
    <name evidence="1" type="ORF">Tci_927825</name>
</gene>
<protein>
    <submittedName>
        <fullName evidence="1">Uncharacterized protein</fullName>
    </submittedName>
</protein>
<proteinExistence type="predicted"/>
<reference evidence="1" key="1">
    <citation type="journal article" date="2019" name="Sci. Rep.">
        <title>Draft genome of Tanacetum cinerariifolium, the natural source of mosquito coil.</title>
        <authorList>
            <person name="Yamashiro T."/>
            <person name="Shiraishi A."/>
            <person name="Satake H."/>
            <person name="Nakayama K."/>
        </authorList>
    </citation>
    <scope>NUCLEOTIDE SEQUENCE</scope>
</reference>
<dbReference type="EMBL" id="BKCJ011822593">
    <property type="protein sequence ID" value="GFD55856.1"/>
    <property type="molecule type" value="Genomic_DNA"/>
</dbReference>
<dbReference type="AlphaFoldDB" id="A0A699XDD0"/>
<sequence>RSRAYRWGEDGLAGFSDKSQHWCIGLALWNERDAILKERLFGLNNAEGNHGEDVKELYFHVDGLPSHAYMRMLYKYPHAAFPYSDLVEENAR</sequence>
<accession>A0A699XDD0</accession>
<name>A0A699XDD0_TANCI</name>
<feature type="non-terminal residue" evidence="1">
    <location>
        <position position="92"/>
    </location>
</feature>
<feature type="non-terminal residue" evidence="1">
    <location>
        <position position="1"/>
    </location>
</feature>
<evidence type="ECO:0000313" key="1">
    <source>
        <dbReference type="EMBL" id="GFD55856.1"/>
    </source>
</evidence>
<comment type="caution">
    <text evidence="1">The sequence shown here is derived from an EMBL/GenBank/DDBJ whole genome shotgun (WGS) entry which is preliminary data.</text>
</comment>